<dbReference type="CDD" id="cd00185">
    <property type="entry name" value="TNFRSF"/>
    <property type="match status" value="1"/>
</dbReference>
<keyword evidence="1" id="KW-0812">Transmembrane</keyword>
<dbReference type="SUPFAM" id="SSF117281">
    <property type="entry name" value="Kelch motif"/>
    <property type="match status" value="3"/>
</dbReference>
<feature type="signal peptide" evidence="2">
    <location>
        <begin position="1"/>
        <end position="15"/>
    </location>
</feature>
<dbReference type="GO" id="GO:0005737">
    <property type="term" value="C:cytoplasm"/>
    <property type="evidence" value="ECO:0007669"/>
    <property type="project" value="TreeGrafter"/>
</dbReference>
<keyword evidence="2" id="KW-0732">Signal</keyword>
<dbReference type="AlphaFoldDB" id="A0AAU9K6B0"/>
<evidence type="ECO:0000313" key="4">
    <source>
        <dbReference type="Proteomes" id="UP001162131"/>
    </source>
</evidence>
<keyword evidence="4" id="KW-1185">Reference proteome</keyword>
<dbReference type="GO" id="GO:0003682">
    <property type="term" value="F:chromatin binding"/>
    <property type="evidence" value="ECO:0007669"/>
    <property type="project" value="InterPro"/>
</dbReference>
<evidence type="ECO:0000256" key="1">
    <source>
        <dbReference type="SAM" id="Phobius"/>
    </source>
</evidence>
<organism evidence="3 4">
    <name type="scientific">Blepharisma stoltei</name>
    <dbReference type="NCBI Taxonomy" id="1481888"/>
    <lineage>
        <taxon>Eukaryota</taxon>
        <taxon>Sar</taxon>
        <taxon>Alveolata</taxon>
        <taxon>Ciliophora</taxon>
        <taxon>Postciliodesmatophora</taxon>
        <taxon>Heterotrichea</taxon>
        <taxon>Heterotrichida</taxon>
        <taxon>Blepharismidae</taxon>
        <taxon>Blepharisma</taxon>
    </lineage>
</organism>
<accession>A0AAU9K6B0</accession>
<feature type="chain" id="PRO_5043314163" description="Tyrosine-protein kinase ephrin type A/B receptor-like domain-containing protein" evidence="2">
    <location>
        <begin position="16"/>
        <end position="1150"/>
    </location>
</feature>
<dbReference type="PANTHER" id="PTHR46461">
    <property type="entry name" value="KELCH DOMAIN-CONTAINING PROTEIN 3"/>
    <property type="match status" value="1"/>
</dbReference>
<protein>
    <recommendedName>
        <fullName evidence="5">Tyrosine-protein kinase ephrin type A/B receptor-like domain-containing protein</fullName>
    </recommendedName>
</protein>
<evidence type="ECO:0000256" key="2">
    <source>
        <dbReference type="SAM" id="SignalP"/>
    </source>
</evidence>
<dbReference type="EMBL" id="CAJZBQ010000054">
    <property type="protein sequence ID" value="CAG9332589.1"/>
    <property type="molecule type" value="Genomic_DNA"/>
</dbReference>
<keyword evidence="1" id="KW-0472">Membrane</keyword>
<keyword evidence="1" id="KW-1133">Transmembrane helix</keyword>
<dbReference type="SUPFAM" id="SSF57184">
    <property type="entry name" value="Growth factor receptor domain"/>
    <property type="match status" value="1"/>
</dbReference>
<dbReference type="InterPro" id="IPR015915">
    <property type="entry name" value="Kelch-typ_b-propeller"/>
</dbReference>
<dbReference type="SMART" id="SM01411">
    <property type="entry name" value="Ephrin_rec_like"/>
    <property type="match status" value="1"/>
</dbReference>
<comment type="caution">
    <text evidence="3">The sequence shown here is derived from an EMBL/GenBank/DDBJ whole genome shotgun (WGS) entry which is preliminary data.</text>
</comment>
<feature type="transmembrane region" description="Helical" evidence="1">
    <location>
        <begin position="1054"/>
        <end position="1079"/>
    </location>
</feature>
<evidence type="ECO:0008006" key="5">
    <source>
        <dbReference type="Google" id="ProtNLM"/>
    </source>
</evidence>
<dbReference type="Proteomes" id="UP001162131">
    <property type="component" value="Unassembled WGS sequence"/>
</dbReference>
<dbReference type="InterPro" id="IPR052637">
    <property type="entry name" value="KLHDC3-like"/>
</dbReference>
<dbReference type="Pfam" id="PF24681">
    <property type="entry name" value="Kelch_KLHDC2_KLHL20_DRC7"/>
    <property type="match status" value="2"/>
</dbReference>
<feature type="transmembrane region" description="Helical" evidence="1">
    <location>
        <begin position="764"/>
        <end position="784"/>
    </location>
</feature>
<gene>
    <name evidence="3" type="ORF">BSTOLATCC_MIC56033</name>
</gene>
<dbReference type="Gene3D" id="2.120.10.80">
    <property type="entry name" value="Kelch-type beta propeller"/>
    <property type="match status" value="4"/>
</dbReference>
<feature type="transmembrane region" description="Helical" evidence="1">
    <location>
        <begin position="815"/>
        <end position="834"/>
    </location>
</feature>
<evidence type="ECO:0000313" key="3">
    <source>
        <dbReference type="EMBL" id="CAG9332589.1"/>
    </source>
</evidence>
<sequence length="1150" mass="128198">MKFSLIYFIELSVFCLKITEIPSTGVPPLSRGFGNLIFDPPQNQLVCFGGYLSDGTYLNDLYSFDLSKTKWKSITPSLSTKPDPRTGASMFYDSDNKRVLLYGGRTTSGPANDFWSYDPAQNKWQELSIDGDNPGARGYLAFTDFIWNSLPYYAVFGGLNTTTVDNSLYLLNGTTMTWKKMPNHGADPPISESADITYYQEKIYLWGGINRLSGNSQNTNLYIYDMNSESWSEINIVGDKPEGRFRHEIDIYDKYLYIFPGYGAEKGWPVLNVWRINLVSLSSWEKLHTVNSSIANGCGAAVLANSIFYSFGGVSSDDVLTNSLVSIDLQYFPLEWKQLSPHMISPSGRMYHSFHLLHDSLWVFGGINEDQALLNDLWKFDTTTETWSKINSNGDIPSARYMHASCSVQDLVLLFGGIDVSGFLNDFYSYSDFSNSWQVVTLSNSDRPMARAGACITFGGFYAILFGGQSFSGVLNDLWAFDINLNIFIQIDDGSSGAAPSLFQCKCFTRIIDSTLYLYVVSGEDAGGTPNSAIYRFNFSLKKWETLVQNQYSWFSVARSGVASVDKYLFLIGGEQWFLPAFGYIIMMNIDENSEYTLIGNLESPTYAPSILYFGNSIYLFGGGDSINGLAQTIKVKNSLLKINTETSDNFTWPCGIGTYSDGNSCSLCSGGYYSSYNLTTCLPCPAGTFTSFQASQYISQCYPCYFDTYAPDAGSTVCSKCPSSYYCPIGSQNPIVKLGLISYSSSQPNLYSSDADKADRDTAYMEIFFWTIEGMVVIIIIFYKPLHKYIHNFDSYDTMHDTPDNEPIYKKKTLIGGFFSIISTGVAALLIGISCTNYVNDNITETKTLAPLVTLLNSYSSYPGDVNITVSFLYYGGICAYEGSVCHGDLAYKFTNIKGHIHAPSCEFIEKNCIVTFLCSNCILETGAKLYAAFYEMTSYSSYIAIQVTSSSSIPGEDSSIYSLLKANNEKLAFRGATPSEFTFLMTPSLFKSEISAWPREETGYHVSLPSSPVSGSAYTVEELHFHAALQVNVNLDTGNTVLVTSRFYNQTLYIFLSSLIGAFFGIIQMGGTFMVFFEKIYLKYENKYKSVINWENLYKKAGKLSSSFRLNNKQINTKTMEGTSNSLSDLSSFRDETVCKKSISFRKL</sequence>
<dbReference type="InterPro" id="IPR009030">
    <property type="entry name" value="Growth_fac_rcpt_cys_sf"/>
</dbReference>
<reference evidence="3" key="1">
    <citation type="submission" date="2021-09" db="EMBL/GenBank/DDBJ databases">
        <authorList>
            <consortium name="AG Swart"/>
            <person name="Singh M."/>
            <person name="Singh A."/>
            <person name="Seah K."/>
            <person name="Emmerich C."/>
        </authorList>
    </citation>
    <scope>NUCLEOTIDE SEQUENCE</scope>
    <source>
        <strain evidence="3">ATCC30299</strain>
    </source>
</reference>
<name>A0AAU9K6B0_9CILI</name>
<dbReference type="PANTHER" id="PTHR46461:SF1">
    <property type="entry name" value="KELCH DOMAIN-CONTAINING PROTEIN 3"/>
    <property type="match status" value="1"/>
</dbReference>
<proteinExistence type="predicted"/>